<protein>
    <submittedName>
        <fullName evidence="2">DUF1801 domain-containing protein</fullName>
    </submittedName>
</protein>
<reference evidence="2 3" key="1">
    <citation type="submission" date="2018-09" db="EMBL/GenBank/DDBJ databases">
        <title>Genome Sequence of Paenibacillus lautus Strain E7593-69, Azo Dye-Degrading Bacteria, Isolated from Commercial Tattoo Inks.</title>
        <authorList>
            <person name="Nho S.W."/>
            <person name="Kim S.-J."/>
            <person name="Kweon O."/>
            <person name="Cerniglia C.E."/>
        </authorList>
    </citation>
    <scope>NUCLEOTIDE SEQUENCE [LARGE SCALE GENOMIC DNA]</scope>
    <source>
        <strain evidence="2 3">E7593-69</strain>
    </source>
</reference>
<dbReference type="Gene3D" id="3.90.1150.200">
    <property type="match status" value="1"/>
</dbReference>
<name>A0A385TUR8_PAELA</name>
<dbReference type="AlphaFoldDB" id="A0A385TUR8"/>
<feature type="domain" description="YdhG-like" evidence="1">
    <location>
        <begin position="20"/>
        <end position="109"/>
    </location>
</feature>
<dbReference type="Pfam" id="PF08818">
    <property type="entry name" value="DUF1801"/>
    <property type="match status" value="1"/>
</dbReference>
<dbReference type="Proteomes" id="UP000266552">
    <property type="component" value="Chromosome"/>
</dbReference>
<dbReference type="KEGG" id="plw:D5F53_31625"/>
<evidence type="ECO:0000313" key="2">
    <source>
        <dbReference type="EMBL" id="AYB47579.1"/>
    </source>
</evidence>
<proteinExistence type="predicted"/>
<sequence>MNQEVTDYMAAISDTWKVEVSERLRELVHNTIPDVAERLQYKKPHFLKNGKYAAVISVAKSAVSFTIFNAEGLEWPETLFEGPPERKTIKISAGQQVDYAALASLLKQASEGL</sequence>
<dbReference type="RefSeq" id="WP_119850991.1">
    <property type="nucleotide sequence ID" value="NZ_BOSC01000004.1"/>
</dbReference>
<accession>A0A385TUR8</accession>
<gene>
    <name evidence="2" type="ORF">D5F53_31625</name>
</gene>
<organism evidence="2 3">
    <name type="scientific">Paenibacillus lautus</name>
    <name type="common">Bacillus lautus</name>
    <dbReference type="NCBI Taxonomy" id="1401"/>
    <lineage>
        <taxon>Bacteria</taxon>
        <taxon>Bacillati</taxon>
        <taxon>Bacillota</taxon>
        <taxon>Bacilli</taxon>
        <taxon>Bacillales</taxon>
        <taxon>Paenibacillaceae</taxon>
        <taxon>Paenibacillus</taxon>
    </lineage>
</organism>
<evidence type="ECO:0000259" key="1">
    <source>
        <dbReference type="Pfam" id="PF08818"/>
    </source>
</evidence>
<dbReference type="SUPFAM" id="SSF159888">
    <property type="entry name" value="YdhG-like"/>
    <property type="match status" value="1"/>
</dbReference>
<dbReference type="EMBL" id="CP032412">
    <property type="protein sequence ID" value="AYB47579.1"/>
    <property type="molecule type" value="Genomic_DNA"/>
</dbReference>
<dbReference type="InterPro" id="IPR014922">
    <property type="entry name" value="YdhG-like"/>
</dbReference>
<evidence type="ECO:0000313" key="3">
    <source>
        <dbReference type="Proteomes" id="UP000266552"/>
    </source>
</evidence>
<keyword evidence="3" id="KW-1185">Reference proteome</keyword>